<dbReference type="Gene3D" id="2.40.10.120">
    <property type="match status" value="1"/>
</dbReference>
<evidence type="ECO:0000313" key="2">
    <source>
        <dbReference type="Proteomes" id="UP001501565"/>
    </source>
</evidence>
<dbReference type="PANTHER" id="PTHR22939">
    <property type="entry name" value="SERINE PROTEASE FAMILY S1C HTRA-RELATED"/>
    <property type="match status" value="1"/>
</dbReference>
<dbReference type="InterPro" id="IPR009003">
    <property type="entry name" value="Peptidase_S1_PA"/>
</dbReference>
<dbReference type="PRINTS" id="PR00834">
    <property type="entry name" value="PROTEASES2C"/>
</dbReference>
<protein>
    <recommendedName>
        <fullName evidence="3">Serine protease</fullName>
    </recommendedName>
</protein>
<gene>
    <name evidence="1" type="ORF">GCM10022277_44520</name>
</gene>
<comment type="caution">
    <text evidence="1">The sequence shown here is derived from an EMBL/GenBank/DDBJ whole genome shotgun (WGS) entry which is preliminary data.</text>
</comment>
<accession>A0ABP7NF62</accession>
<dbReference type="InterPro" id="IPR001940">
    <property type="entry name" value="Peptidase_S1C"/>
</dbReference>
<keyword evidence="2" id="KW-1185">Reference proteome</keyword>
<dbReference type="PANTHER" id="PTHR22939:SF129">
    <property type="entry name" value="SERINE PROTEASE HTRA2, MITOCHONDRIAL"/>
    <property type="match status" value="1"/>
</dbReference>
<sequence>MSNPSKLVSTRSIILWFIGTSFALFTSPSLFAETSNAKSLFSELKQTVYQIRVIDQGSGDKYTIGSGFLISDQGHIATNFHVVSSYIHDPEKFRLEYVRNDGSIASASLINFDIIRDLAVIQSADKQSQFLTINPTPLDKGDRIYSMGNPHDLGMTIIEGNYNGLLQASRYQKILFSGSLNSGMSGGPAINQDGEVIGINVSTGGDQISFLVPAIYLKQLISQPPLTNDYQAHIEQALLDDQDQFYQPLLAAPFPTSTLGELTIASKISDALKCWGHSTEEDETRYQGFHQHCRSEDETYIESDFFVGDFFYDYEWIKAEEDLNSFQFYSAIEERFTHHDLDNAYYEGSVSNFKCQSDFIEIDQRSWKVSSCFRNYLDYPELFDALHLMVSVDHPEKAMVAKIGASGISQKNAIVLIKRFMESLTWNN</sequence>
<evidence type="ECO:0000313" key="1">
    <source>
        <dbReference type="EMBL" id="GAA3943833.1"/>
    </source>
</evidence>
<proteinExistence type="predicted"/>
<dbReference type="EMBL" id="BAABBN010000017">
    <property type="protein sequence ID" value="GAA3943833.1"/>
    <property type="molecule type" value="Genomic_DNA"/>
</dbReference>
<name>A0ABP7NF62_9GAMM</name>
<dbReference type="Proteomes" id="UP001501565">
    <property type="component" value="Unassembled WGS sequence"/>
</dbReference>
<dbReference type="SUPFAM" id="SSF50494">
    <property type="entry name" value="Trypsin-like serine proteases"/>
    <property type="match status" value="1"/>
</dbReference>
<dbReference type="Pfam" id="PF13365">
    <property type="entry name" value="Trypsin_2"/>
    <property type="match status" value="1"/>
</dbReference>
<dbReference type="RefSeq" id="WP_344800877.1">
    <property type="nucleotide sequence ID" value="NZ_BAABBN010000017.1"/>
</dbReference>
<evidence type="ECO:0008006" key="3">
    <source>
        <dbReference type="Google" id="ProtNLM"/>
    </source>
</evidence>
<organism evidence="1 2">
    <name type="scientific">Litoribacillus peritrichatus</name>
    <dbReference type="NCBI Taxonomy" id="718191"/>
    <lineage>
        <taxon>Bacteria</taxon>
        <taxon>Pseudomonadati</taxon>
        <taxon>Pseudomonadota</taxon>
        <taxon>Gammaproteobacteria</taxon>
        <taxon>Oceanospirillales</taxon>
        <taxon>Oceanospirillaceae</taxon>
        <taxon>Litoribacillus</taxon>
    </lineage>
</organism>
<reference evidence="2" key="1">
    <citation type="journal article" date="2019" name="Int. J. Syst. Evol. Microbiol.">
        <title>The Global Catalogue of Microorganisms (GCM) 10K type strain sequencing project: providing services to taxonomists for standard genome sequencing and annotation.</title>
        <authorList>
            <consortium name="The Broad Institute Genomics Platform"/>
            <consortium name="The Broad Institute Genome Sequencing Center for Infectious Disease"/>
            <person name="Wu L."/>
            <person name="Ma J."/>
        </authorList>
    </citation>
    <scope>NUCLEOTIDE SEQUENCE [LARGE SCALE GENOMIC DNA]</scope>
    <source>
        <strain evidence="2">JCM 17551</strain>
    </source>
</reference>